<dbReference type="Pfam" id="PF13367">
    <property type="entry name" value="PrsW-protease"/>
    <property type="match status" value="1"/>
</dbReference>
<evidence type="ECO:0000313" key="3">
    <source>
        <dbReference type="Proteomes" id="UP000295008"/>
    </source>
</evidence>
<feature type="transmembrane region" description="Helical" evidence="1">
    <location>
        <begin position="183"/>
        <end position="202"/>
    </location>
</feature>
<comment type="caution">
    <text evidence="2">The sequence shown here is derived from an EMBL/GenBank/DDBJ whole genome shotgun (WGS) entry which is preliminary data.</text>
</comment>
<feature type="transmembrane region" description="Helical" evidence="1">
    <location>
        <begin position="329"/>
        <end position="347"/>
    </location>
</feature>
<name>A0A4V2QG36_HYDET</name>
<feature type="transmembrane region" description="Helical" evidence="1">
    <location>
        <begin position="150"/>
        <end position="171"/>
    </location>
</feature>
<reference evidence="2 3" key="1">
    <citation type="submission" date="2019-03" db="EMBL/GenBank/DDBJ databases">
        <title>Genomic Encyclopedia of Type Strains, Phase IV (KMG-IV): sequencing the most valuable type-strain genomes for metagenomic binning, comparative biology and taxonomic classification.</title>
        <authorList>
            <person name="Goeker M."/>
        </authorList>
    </citation>
    <scope>NUCLEOTIDE SEQUENCE [LARGE SCALE GENOMIC DNA]</scope>
    <source>
        <strain evidence="2 3">LX-B</strain>
    </source>
</reference>
<dbReference type="PANTHER" id="PTHR36844:SF1">
    <property type="entry name" value="PROTEASE PRSW"/>
    <property type="match status" value="1"/>
</dbReference>
<keyword evidence="1" id="KW-1133">Transmembrane helix</keyword>
<dbReference type="GO" id="GO:0008233">
    <property type="term" value="F:peptidase activity"/>
    <property type="evidence" value="ECO:0007669"/>
    <property type="project" value="InterPro"/>
</dbReference>
<gene>
    <name evidence="2" type="ORF">EDC14_1004235</name>
</gene>
<feature type="transmembrane region" description="Helical" evidence="1">
    <location>
        <begin position="20"/>
        <end position="41"/>
    </location>
</feature>
<evidence type="ECO:0000313" key="2">
    <source>
        <dbReference type="EMBL" id="TCL74297.1"/>
    </source>
</evidence>
<feature type="transmembrane region" description="Helical" evidence="1">
    <location>
        <begin position="214"/>
        <end position="232"/>
    </location>
</feature>
<proteinExistence type="predicted"/>
<organism evidence="2 3">
    <name type="scientific">Hydrogenispora ethanolica</name>
    <dbReference type="NCBI Taxonomy" id="1082276"/>
    <lineage>
        <taxon>Bacteria</taxon>
        <taxon>Bacillati</taxon>
        <taxon>Bacillota</taxon>
        <taxon>Hydrogenispora</taxon>
    </lineage>
</organism>
<evidence type="ECO:0000256" key="1">
    <source>
        <dbReference type="SAM" id="Phobius"/>
    </source>
</evidence>
<accession>A0A4V2QG36</accession>
<dbReference type="Proteomes" id="UP000295008">
    <property type="component" value="Unassembled WGS sequence"/>
</dbReference>
<dbReference type="OrthoDB" id="5504276at2"/>
<feature type="transmembrane region" description="Helical" evidence="1">
    <location>
        <begin position="238"/>
        <end position="258"/>
    </location>
</feature>
<feature type="transmembrane region" description="Helical" evidence="1">
    <location>
        <begin position="47"/>
        <end position="66"/>
    </location>
</feature>
<protein>
    <submittedName>
        <fullName evidence="2">RsiW-degrading membrane proteinase PrsW (M82 family)</fullName>
    </submittedName>
</protein>
<dbReference type="AlphaFoldDB" id="A0A4V2QG36"/>
<sequence>MKRLEPNIFGPGAAARVRLISPIIAFLGCWVAGLALAVFGLGTENRLVLLLVGMTPAVLYLSFIMYLDRREPEPLELIVKLMLLGAISVLPALTLELGLGKLPFFAVRNGLDNLRVLFLKVAPVEEACKLFPALFYVWRSPDFSEENDGIVYIGASALGFAAVENILFVMAGGYNVGISRAFTALPLHTFTGVMMGYFVGTARFGEPRRVPRQILKGFGWAILVHGAYNAVVSPGSTAEWLLLPAVIGLFLAGAFFLWHGRRLSRRRSRAAQPGSEDCRNEPPSDGGGAYRGVWKIIASRFLIAASLGLWAVLVGLFRDGRLALKFDSLLALGTLVTFLPVLVGLLLEISYYHHHHRGNCPVAAATGPPERDGKETEG</sequence>
<keyword evidence="1" id="KW-0472">Membrane</keyword>
<feature type="transmembrane region" description="Helical" evidence="1">
    <location>
        <begin position="78"/>
        <end position="97"/>
    </location>
</feature>
<dbReference type="InterPro" id="IPR026898">
    <property type="entry name" value="PrsW"/>
</dbReference>
<dbReference type="RefSeq" id="WP_132013279.1">
    <property type="nucleotide sequence ID" value="NZ_SLUN01000004.1"/>
</dbReference>
<keyword evidence="1" id="KW-0812">Transmembrane</keyword>
<dbReference type="EMBL" id="SLUN01000004">
    <property type="protein sequence ID" value="TCL74297.1"/>
    <property type="molecule type" value="Genomic_DNA"/>
</dbReference>
<feature type="transmembrane region" description="Helical" evidence="1">
    <location>
        <begin position="297"/>
        <end position="317"/>
    </location>
</feature>
<dbReference type="PROSITE" id="PS51257">
    <property type="entry name" value="PROKAR_LIPOPROTEIN"/>
    <property type="match status" value="1"/>
</dbReference>
<keyword evidence="3" id="KW-1185">Reference proteome</keyword>
<dbReference type="PANTHER" id="PTHR36844">
    <property type="entry name" value="PROTEASE PRSW"/>
    <property type="match status" value="1"/>
</dbReference>